<feature type="transmembrane region" description="Helical" evidence="1">
    <location>
        <begin position="145"/>
        <end position="165"/>
    </location>
</feature>
<dbReference type="Gene3D" id="1.20.1300.10">
    <property type="entry name" value="Fumarate reductase/succinate dehydrogenase, transmembrane subunit"/>
    <property type="match status" value="1"/>
</dbReference>
<feature type="transmembrane region" description="Helical" evidence="1">
    <location>
        <begin position="186"/>
        <end position="211"/>
    </location>
</feature>
<accession>A0A5K7ZED4</accession>
<dbReference type="CDD" id="cd03498">
    <property type="entry name" value="SQR_TypeB_2_TM"/>
    <property type="match status" value="1"/>
</dbReference>
<keyword evidence="3" id="KW-1185">Reference proteome</keyword>
<keyword evidence="1" id="KW-1133">Transmembrane helix</keyword>
<keyword evidence="1" id="KW-0472">Membrane</keyword>
<proteinExistence type="predicted"/>
<dbReference type="InterPro" id="IPR011138">
    <property type="entry name" value="Cytochrome_b-558"/>
</dbReference>
<evidence type="ECO:0008006" key="4">
    <source>
        <dbReference type="Google" id="ProtNLM"/>
    </source>
</evidence>
<evidence type="ECO:0000313" key="2">
    <source>
        <dbReference type="EMBL" id="BBO79175.1"/>
    </source>
</evidence>
<dbReference type="EMBL" id="AP021875">
    <property type="protein sequence ID" value="BBO79175.1"/>
    <property type="molecule type" value="Genomic_DNA"/>
</dbReference>
<protein>
    <recommendedName>
        <fullName evidence="4">Succinate dehydrogenase</fullName>
    </recommendedName>
</protein>
<gene>
    <name evidence="2" type="ORF">DSCW_65920</name>
</gene>
<dbReference type="GO" id="GO:0016020">
    <property type="term" value="C:membrane"/>
    <property type="evidence" value="ECO:0007669"/>
    <property type="project" value="InterPro"/>
</dbReference>
<keyword evidence="1" id="KW-0812">Transmembrane</keyword>
<evidence type="ECO:0000256" key="1">
    <source>
        <dbReference type="SAM" id="Phobius"/>
    </source>
</evidence>
<dbReference type="KEGG" id="dwd:DSCW_65920"/>
<dbReference type="AlphaFoldDB" id="A0A5K7ZED4"/>
<dbReference type="RefSeq" id="WP_155307734.1">
    <property type="nucleotide sequence ID" value="NZ_AP021875.1"/>
</dbReference>
<reference evidence="2 3" key="1">
    <citation type="submission" date="2019-11" db="EMBL/GenBank/DDBJ databases">
        <title>Comparative genomics of hydrocarbon-degrading Desulfosarcina strains.</title>
        <authorList>
            <person name="Watanabe M."/>
            <person name="Kojima H."/>
            <person name="Fukui M."/>
        </authorList>
    </citation>
    <scope>NUCLEOTIDE SEQUENCE [LARGE SCALE GENOMIC DNA]</scope>
    <source>
        <strain evidence="2 3">PP31</strain>
    </source>
</reference>
<dbReference type="InterPro" id="IPR034804">
    <property type="entry name" value="SQR/QFR_C/D"/>
</dbReference>
<dbReference type="NCBIfam" id="TIGR02046">
    <property type="entry name" value="sdhC_b558_fam"/>
    <property type="match status" value="1"/>
</dbReference>
<feature type="transmembrane region" description="Helical" evidence="1">
    <location>
        <begin position="59"/>
        <end position="83"/>
    </location>
</feature>
<dbReference type="SUPFAM" id="SSF81343">
    <property type="entry name" value="Fumarate reductase respiratory complex transmembrane subunits"/>
    <property type="match status" value="1"/>
</dbReference>
<sequence>MNWITGTLGSSIGKKLMMAVTGFSFCGFLAAHLAGNLTIYGGKDAFNGYAEHLHALGPLLTVAELGLLTLFLIHVITGLILFLQNLKARPVRYAVNKTAGGRTLGSATMPYTGVLILAFIVFHLLNFHFVDKTDTTIFNIVSEAFSNTGCVVIYILAMVVAAIHVSHGFWSAFQTVGANHPKYMPAIRAVGIAFAVAIGIGFGFLPIYIFLLA</sequence>
<dbReference type="OrthoDB" id="9802842at2"/>
<feature type="transmembrane region" description="Helical" evidence="1">
    <location>
        <begin position="104"/>
        <end position="125"/>
    </location>
</feature>
<evidence type="ECO:0000313" key="3">
    <source>
        <dbReference type="Proteomes" id="UP000427769"/>
    </source>
</evidence>
<name>A0A5K7ZED4_9BACT</name>
<organism evidence="2 3">
    <name type="scientific">Desulfosarcina widdelii</name>
    <dbReference type="NCBI Taxonomy" id="947919"/>
    <lineage>
        <taxon>Bacteria</taxon>
        <taxon>Pseudomonadati</taxon>
        <taxon>Thermodesulfobacteriota</taxon>
        <taxon>Desulfobacteria</taxon>
        <taxon>Desulfobacterales</taxon>
        <taxon>Desulfosarcinaceae</taxon>
        <taxon>Desulfosarcina</taxon>
    </lineage>
</organism>
<dbReference type="Proteomes" id="UP000427769">
    <property type="component" value="Chromosome"/>
</dbReference>
<feature type="transmembrane region" description="Helical" evidence="1">
    <location>
        <begin position="16"/>
        <end position="39"/>
    </location>
</feature>